<name>A0A1I6XN21_9FLAO</name>
<dbReference type="OrthoDB" id="196248at2"/>
<sequence length="108" mass="12270">MSLTKKKSRSITVKNKTYRYSISQSSTANPEIFQLKVTIQIASGTGSYLVVEGFQTRDFWLDASNIDKHDSREYITLTPADIAKFIHEALKLGWKPDEKGAAFRLNKK</sequence>
<dbReference type="EMBL" id="FPAS01000001">
    <property type="protein sequence ID" value="SFT39788.1"/>
    <property type="molecule type" value="Genomic_DNA"/>
</dbReference>
<evidence type="ECO:0000313" key="2">
    <source>
        <dbReference type="Proteomes" id="UP000236454"/>
    </source>
</evidence>
<dbReference type="AlphaFoldDB" id="A0A1I6XN21"/>
<keyword evidence="2" id="KW-1185">Reference proteome</keyword>
<reference evidence="1 2" key="1">
    <citation type="submission" date="2016-10" db="EMBL/GenBank/DDBJ databases">
        <authorList>
            <person name="de Groot N.N."/>
        </authorList>
    </citation>
    <scope>NUCLEOTIDE SEQUENCE [LARGE SCALE GENOMIC DNA]</scope>
    <source>
        <strain evidence="1 2">CGMCC 1.7005</strain>
    </source>
</reference>
<evidence type="ECO:0000313" key="1">
    <source>
        <dbReference type="EMBL" id="SFT39788.1"/>
    </source>
</evidence>
<dbReference type="STRING" id="477690.SAMN05216474_0335"/>
<proteinExistence type="predicted"/>
<accession>A0A1I6XN21</accession>
<gene>
    <name evidence="1" type="ORF">SAMN05216474_0335</name>
</gene>
<organism evidence="1 2">
    <name type="scientific">Lishizhenia tianjinensis</name>
    <dbReference type="NCBI Taxonomy" id="477690"/>
    <lineage>
        <taxon>Bacteria</taxon>
        <taxon>Pseudomonadati</taxon>
        <taxon>Bacteroidota</taxon>
        <taxon>Flavobacteriia</taxon>
        <taxon>Flavobacteriales</taxon>
        <taxon>Crocinitomicaceae</taxon>
        <taxon>Lishizhenia</taxon>
    </lineage>
</organism>
<protein>
    <submittedName>
        <fullName evidence="1">Uncharacterized protein</fullName>
    </submittedName>
</protein>
<dbReference type="RefSeq" id="WP_090245629.1">
    <property type="nucleotide sequence ID" value="NZ_FPAS01000001.1"/>
</dbReference>
<dbReference type="Proteomes" id="UP000236454">
    <property type="component" value="Unassembled WGS sequence"/>
</dbReference>